<evidence type="ECO:0000313" key="2">
    <source>
        <dbReference type="Proteomes" id="UP000092461"/>
    </source>
</evidence>
<accession>A0A1B0CQ17</accession>
<dbReference type="AlphaFoldDB" id="A0A1B0CQ17"/>
<dbReference type="EMBL" id="AJWK01022922">
    <property type="status" value="NOT_ANNOTATED_CDS"/>
    <property type="molecule type" value="Genomic_DNA"/>
</dbReference>
<proteinExistence type="predicted"/>
<dbReference type="EnsemblMetazoa" id="LLOJ006966-RA">
    <property type="protein sequence ID" value="LLOJ006966-PA"/>
    <property type="gene ID" value="LLOJ006966"/>
</dbReference>
<name>A0A1B0CQ17_LUTLO</name>
<evidence type="ECO:0000313" key="1">
    <source>
        <dbReference type="EnsemblMetazoa" id="LLOJ006966-PA"/>
    </source>
</evidence>
<reference evidence="1" key="1">
    <citation type="submission" date="2020-05" db="UniProtKB">
        <authorList>
            <consortium name="EnsemblMetazoa"/>
        </authorList>
    </citation>
    <scope>IDENTIFICATION</scope>
    <source>
        <strain evidence="1">Jacobina</strain>
    </source>
</reference>
<sequence length="131" mass="14770">MTPLAASTGNIERRLAEWSESQEDIQIVPNPSLEATIVHQGTTKEQSRLIDNPCSCLIELNACPIGDFVQESNEAHLVLPQSWRMLKTANVDDLHGLPAQCCKQKSLFQEVASFEHKKPREQAPKKRHTKR</sequence>
<protein>
    <submittedName>
        <fullName evidence="1">Uncharacterized protein</fullName>
    </submittedName>
</protein>
<dbReference type="VEuPathDB" id="VectorBase:LLOJ006966"/>
<organism evidence="1 2">
    <name type="scientific">Lutzomyia longipalpis</name>
    <name type="common">Sand fly</name>
    <dbReference type="NCBI Taxonomy" id="7200"/>
    <lineage>
        <taxon>Eukaryota</taxon>
        <taxon>Metazoa</taxon>
        <taxon>Ecdysozoa</taxon>
        <taxon>Arthropoda</taxon>
        <taxon>Hexapoda</taxon>
        <taxon>Insecta</taxon>
        <taxon>Pterygota</taxon>
        <taxon>Neoptera</taxon>
        <taxon>Endopterygota</taxon>
        <taxon>Diptera</taxon>
        <taxon>Nematocera</taxon>
        <taxon>Psychodoidea</taxon>
        <taxon>Psychodidae</taxon>
        <taxon>Lutzomyia</taxon>
        <taxon>Lutzomyia</taxon>
    </lineage>
</organism>
<dbReference type="EMBL" id="AJWK01022923">
    <property type="status" value="NOT_ANNOTATED_CDS"/>
    <property type="molecule type" value="Genomic_DNA"/>
</dbReference>
<keyword evidence="2" id="KW-1185">Reference proteome</keyword>
<dbReference type="Proteomes" id="UP000092461">
    <property type="component" value="Unassembled WGS sequence"/>
</dbReference>